<comment type="caution">
    <text evidence="11">The sequence shown here is derived from an EMBL/GenBank/DDBJ whole genome shotgun (WGS) entry which is preliminary data.</text>
</comment>
<dbReference type="InterPro" id="IPR001980">
    <property type="entry name" value="PPAT"/>
</dbReference>
<dbReference type="GO" id="GO:0004595">
    <property type="term" value="F:pantetheine-phosphate adenylyltransferase activity"/>
    <property type="evidence" value="ECO:0007669"/>
    <property type="project" value="UniProtKB-EC"/>
</dbReference>
<evidence type="ECO:0000256" key="2">
    <source>
        <dbReference type="ARBA" id="ARBA00022679"/>
    </source>
</evidence>
<evidence type="ECO:0000256" key="1">
    <source>
        <dbReference type="ARBA" id="ARBA00022490"/>
    </source>
</evidence>
<sequence length="162" mass="18460">MKRGVYAGSFDPVTNGHLWMIEQGYQLFDEMIVAIGINPDKRCTFSVEEREAMLRETTSHLPNLKVASFENQFLVNYARSVGANYILRGIRTASDYEFERTMRYVNSDLVSGIVTVFLMPPREIAEVSSTMVKGLVGPEGWQDVLRNYVPAPVYQRFINRPA</sequence>
<keyword evidence="3 9" id="KW-0548">Nucleotidyltransferase</keyword>
<feature type="binding site" evidence="9">
    <location>
        <position position="41"/>
    </location>
    <ligand>
        <name>substrate</name>
    </ligand>
</feature>
<dbReference type="SUPFAM" id="SSF52374">
    <property type="entry name" value="Nucleotidylyl transferase"/>
    <property type="match status" value="1"/>
</dbReference>
<protein>
    <recommendedName>
        <fullName evidence="9">Phosphopantetheine adenylyltransferase</fullName>
        <ecNumber evidence="9">2.7.7.3</ecNumber>
    </recommendedName>
    <alternativeName>
        <fullName evidence="9">Dephospho-CoA pyrophosphorylase</fullName>
    </alternativeName>
    <alternativeName>
        <fullName evidence="9">Pantetheine-phosphate adenylyltransferase</fullName>
        <shortName evidence="9">PPAT</shortName>
    </alternativeName>
</protein>
<comment type="cofactor">
    <cofactor evidence="9">
        <name>Mg(2+)</name>
        <dbReference type="ChEBI" id="CHEBI:18420"/>
    </cofactor>
</comment>
<dbReference type="Proteomes" id="UP001172778">
    <property type="component" value="Unassembled WGS sequence"/>
</dbReference>
<dbReference type="PANTHER" id="PTHR21342">
    <property type="entry name" value="PHOSPHOPANTETHEINE ADENYLYLTRANSFERASE"/>
    <property type="match status" value="1"/>
</dbReference>
<name>A0ABT7E150_9NEIS</name>
<keyword evidence="6 9" id="KW-0460">Magnesium</keyword>
<keyword evidence="4 9" id="KW-0547">Nucleotide-binding</keyword>
<dbReference type="EMBL" id="JARRAF010000028">
    <property type="protein sequence ID" value="MDK2125984.1"/>
    <property type="molecule type" value="Genomic_DNA"/>
</dbReference>
<comment type="pathway">
    <text evidence="9">Cofactor biosynthesis; coenzyme A biosynthesis; CoA from (R)-pantothenate: step 4/5.</text>
</comment>
<evidence type="ECO:0000313" key="11">
    <source>
        <dbReference type="EMBL" id="MDK2125984.1"/>
    </source>
</evidence>
<dbReference type="CDD" id="cd02163">
    <property type="entry name" value="PPAT"/>
    <property type="match status" value="1"/>
</dbReference>
<evidence type="ECO:0000259" key="10">
    <source>
        <dbReference type="Pfam" id="PF01467"/>
    </source>
</evidence>
<comment type="catalytic activity">
    <reaction evidence="8 9">
        <text>(R)-4'-phosphopantetheine + ATP + H(+) = 3'-dephospho-CoA + diphosphate</text>
        <dbReference type="Rhea" id="RHEA:19801"/>
        <dbReference type="ChEBI" id="CHEBI:15378"/>
        <dbReference type="ChEBI" id="CHEBI:30616"/>
        <dbReference type="ChEBI" id="CHEBI:33019"/>
        <dbReference type="ChEBI" id="CHEBI:57328"/>
        <dbReference type="ChEBI" id="CHEBI:61723"/>
        <dbReference type="EC" id="2.7.7.3"/>
    </reaction>
</comment>
<evidence type="ECO:0000256" key="4">
    <source>
        <dbReference type="ARBA" id="ARBA00022741"/>
    </source>
</evidence>
<feature type="binding site" evidence="9">
    <location>
        <position position="17"/>
    </location>
    <ligand>
        <name>ATP</name>
        <dbReference type="ChEBI" id="CHEBI:30616"/>
    </ligand>
</feature>
<feature type="binding site" evidence="9">
    <location>
        <position position="74"/>
    </location>
    <ligand>
        <name>substrate</name>
    </ligand>
</feature>
<feature type="binding site" evidence="9">
    <location>
        <begin position="89"/>
        <end position="91"/>
    </location>
    <ligand>
        <name>ATP</name>
        <dbReference type="ChEBI" id="CHEBI:30616"/>
    </ligand>
</feature>
<keyword evidence="2 9" id="KW-0808">Transferase</keyword>
<evidence type="ECO:0000256" key="3">
    <source>
        <dbReference type="ARBA" id="ARBA00022695"/>
    </source>
</evidence>
<reference evidence="11" key="1">
    <citation type="submission" date="2023-03" db="EMBL/GenBank/DDBJ databases">
        <title>Chitinimonas shenzhenensis gen. nov., sp. nov., a novel member of family Burkholderiaceae isolated from activated sludge collected in Shen Zhen, China.</title>
        <authorList>
            <person name="Wang X."/>
        </authorList>
    </citation>
    <scope>NUCLEOTIDE SEQUENCE</scope>
    <source>
        <strain evidence="11">DQS-5</strain>
    </source>
</reference>
<keyword evidence="5 9" id="KW-0067">ATP-binding</keyword>
<evidence type="ECO:0000313" key="12">
    <source>
        <dbReference type="Proteomes" id="UP001172778"/>
    </source>
</evidence>
<proteinExistence type="inferred from homology"/>
<keyword evidence="1 9" id="KW-0963">Cytoplasm</keyword>
<evidence type="ECO:0000256" key="7">
    <source>
        <dbReference type="ARBA" id="ARBA00022993"/>
    </source>
</evidence>
<evidence type="ECO:0000256" key="8">
    <source>
        <dbReference type="ARBA" id="ARBA00029346"/>
    </source>
</evidence>
<comment type="subcellular location">
    <subcellularLocation>
        <location evidence="9">Cytoplasm</location>
    </subcellularLocation>
</comment>
<evidence type="ECO:0000256" key="6">
    <source>
        <dbReference type="ARBA" id="ARBA00022842"/>
    </source>
</evidence>
<gene>
    <name evidence="9 11" type="primary">coaD</name>
    <name evidence="11" type="ORF">PZA18_18230</name>
</gene>
<accession>A0ABT7E150</accession>
<dbReference type="InterPro" id="IPR014729">
    <property type="entry name" value="Rossmann-like_a/b/a_fold"/>
</dbReference>
<dbReference type="PRINTS" id="PR01020">
    <property type="entry name" value="LPSBIOSNTHSS"/>
</dbReference>
<dbReference type="Pfam" id="PF01467">
    <property type="entry name" value="CTP_transf_like"/>
    <property type="match status" value="1"/>
</dbReference>
<comment type="subunit">
    <text evidence="9">Homohexamer.</text>
</comment>
<keyword evidence="12" id="KW-1185">Reference proteome</keyword>
<feature type="binding site" evidence="9">
    <location>
        <position position="9"/>
    </location>
    <ligand>
        <name>substrate</name>
    </ligand>
</feature>
<feature type="domain" description="Cytidyltransferase-like" evidence="10">
    <location>
        <begin position="5"/>
        <end position="133"/>
    </location>
</feature>
<dbReference type="RefSeq" id="WP_284102299.1">
    <property type="nucleotide sequence ID" value="NZ_JARRAF010000028.1"/>
</dbReference>
<dbReference type="EC" id="2.7.7.3" evidence="9"/>
<feature type="site" description="Transition state stabilizer" evidence="9">
    <location>
        <position position="17"/>
    </location>
</feature>
<evidence type="ECO:0000256" key="9">
    <source>
        <dbReference type="HAMAP-Rule" id="MF_00151"/>
    </source>
</evidence>
<dbReference type="NCBIfam" id="TIGR00125">
    <property type="entry name" value="cyt_tran_rel"/>
    <property type="match status" value="1"/>
</dbReference>
<evidence type="ECO:0000256" key="5">
    <source>
        <dbReference type="ARBA" id="ARBA00022840"/>
    </source>
</evidence>
<feature type="binding site" evidence="9">
    <location>
        <begin position="9"/>
        <end position="10"/>
    </location>
    <ligand>
        <name>ATP</name>
        <dbReference type="ChEBI" id="CHEBI:30616"/>
    </ligand>
</feature>
<dbReference type="Gene3D" id="3.40.50.620">
    <property type="entry name" value="HUPs"/>
    <property type="match status" value="1"/>
</dbReference>
<feature type="binding site" evidence="9">
    <location>
        <position position="88"/>
    </location>
    <ligand>
        <name>substrate</name>
    </ligand>
</feature>
<feature type="binding site" evidence="9">
    <location>
        <begin position="124"/>
        <end position="130"/>
    </location>
    <ligand>
        <name>ATP</name>
        <dbReference type="ChEBI" id="CHEBI:30616"/>
    </ligand>
</feature>
<dbReference type="InterPro" id="IPR004821">
    <property type="entry name" value="Cyt_trans-like"/>
</dbReference>
<dbReference type="PANTHER" id="PTHR21342:SF1">
    <property type="entry name" value="PHOSPHOPANTETHEINE ADENYLYLTRANSFERASE"/>
    <property type="match status" value="1"/>
</dbReference>
<dbReference type="NCBIfam" id="TIGR01510">
    <property type="entry name" value="coaD_prev_kdtB"/>
    <property type="match status" value="1"/>
</dbReference>
<comment type="function">
    <text evidence="9">Reversibly transfers an adenylyl group from ATP to 4'-phosphopantetheine, yielding dephospho-CoA (dPCoA) and pyrophosphate.</text>
</comment>
<feature type="binding site" evidence="9">
    <location>
        <position position="99"/>
    </location>
    <ligand>
        <name>ATP</name>
        <dbReference type="ChEBI" id="CHEBI:30616"/>
    </ligand>
</feature>
<dbReference type="HAMAP" id="MF_00151">
    <property type="entry name" value="PPAT_bact"/>
    <property type="match status" value="1"/>
</dbReference>
<comment type="similarity">
    <text evidence="9">Belongs to the bacterial CoaD family.</text>
</comment>
<organism evidence="11 12">
    <name type="scientific">Parachitinimonas caeni</name>
    <dbReference type="NCBI Taxonomy" id="3031301"/>
    <lineage>
        <taxon>Bacteria</taxon>
        <taxon>Pseudomonadati</taxon>
        <taxon>Pseudomonadota</taxon>
        <taxon>Betaproteobacteria</taxon>
        <taxon>Neisseriales</taxon>
        <taxon>Chitinibacteraceae</taxon>
        <taxon>Parachitinimonas</taxon>
    </lineage>
</organism>
<keyword evidence="7 9" id="KW-0173">Coenzyme A biosynthesis</keyword>